<accession>A0A382LCK6</accession>
<feature type="transmembrane region" description="Helical" evidence="1">
    <location>
        <begin position="21"/>
        <end position="40"/>
    </location>
</feature>
<dbReference type="AlphaFoldDB" id="A0A382LCK6"/>
<organism evidence="2">
    <name type="scientific">marine metagenome</name>
    <dbReference type="NCBI Taxonomy" id="408172"/>
    <lineage>
        <taxon>unclassified sequences</taxon>
        <taxon>metagenomes</taxon>
        <taxon>ecological metagenomes</taxon>
    </lineage>
</organism>
<reference evidence="2" key="1">
    <citation type="submission" date="2018-05" db="EMBL/GenBank/DDBJ databases">
        <authorList>
            <person name="Lanie J.A."/>
            <person name="Ng W.-L."/>
            <person name="Kazmierczak K.M."/>
            <person name="Andrzejewski T.M."/>
            <person name="Davidsen T.M."/>
            <person name="Wayne K.J."/>
            <person name="Tettelin H."/>
            <person name="Glass J.I."/>
            <person name="Rusch D."/>
            <person name="Podicherti R."/>
            <person name="Tsui H.-C.T."/>
            <person name="Winkler M.E."/>
        </authorList>
    </citation>
    <scope>NUCLEOTIDE SEQUENCE</scope>
</reference>
<proteinExistence type="predicted"/>
<dbReference type="EMBL" id="UINC01086161">
    <property type="protein sequence ID" value="SVC34369.1"/>
    <property type="molecule type" value="Genomic_DNA"/>
</dbReference>
<gene>
    <name evidence="2" type="ORF">METZ01_LOCUS287223</name>
</gene>
<evidence type="ECO:0000256" key="1">
    <source>
        <dbReference type="SAM" id="Phobius"/>
    </source>
</evidence>
<keyword evidence="1" id="KW-0812">Transmembrane</keyword>
<evidence type="ECO:0000313" key="2">
    <source>
        <dbReference type="EMBL" id="SVC34369.1"/>
    </source>
</evidence>
<feature type="non-terminal residue" evidence="2">
    <location>
        <position position="62"/>
    </location>
</feature>
<keyword evidence="1" id="KW-0472">Membrane</keyword>
<name>A0A382LCK6_9ZZZZ</name>
<sequence length="62" mass="7060">MKIKLNQDIKELIIKDGIKTLIYLIIFISSVFPNEGQFIFTGFSDSHATISLQSSIEIEEEI</sequence>
<protein>
    <submittedName>
        <fullName evidence="2">Uncharacterized protein</fullName>
    </submittedName>
</protein>
<keyword evidence="1" id="KW-1133">Transmembrane helix</keyword>